<dbReference type="Proteomes" id="UP000822688">
    <property type="component" value="Chromosome 12"/>
</dbReference>
<proteinExistence type="predicted"/>
<organism evidence="1 2">
    <name type="scientific">Ceratodon purpureus</name>
    <name type="common">Fire moss</name>
    <name type="synonym">Dicranum purpureum</name>
    <dbReference type="NCBI Taxonomy" id="3225"/>
    <lineage>
        <taxon>Eukaryota</taxon>
        <taxon>Viridiplantae</taxon>
        <taxon>Streptophyta</taxon>
        <taxon>Embryophyta</taxon>
        <taxon>Bryophyta</taxon>
        <taxon>Bryophytina</taxon>
        <taxon>Bryopsida</taxon>
        <taxon>Dicranidae</taxon>
        <taxon>Pseudoditrichales</taxon>
        <taxon>Ditrichaceae</taxon>
        <taxon>Ceratodon</taxon>
    </lineage>
</organism>
<comment type="caution">
    <text evidence="1">The sequence shown here is derived from an EMBL/GenBank/DDBJ whole genome shotgun (WGS) entry which is preliminary data.</text>
</comment>
<evidence type="ECO:0000313" key="2">
    <source>
        <dbReference type="Proteomes" id="UP000822688"/>
    </source>
</evidence>
<dbReference type="AlphaFoldDB" id="A0A8T0G7R6"/>
<protein>
    <submittedName>
        <fullName evidence="1">Uncharacterized protein</fullName>
    </submittedName>
</protein>
<evidence type="ECO:0000313" key="1">
    <source>
        <dbReference type="EMBL" id="KAG0555293.1"/>
    </source>
</evidence>
<reference evidence="1" key="1">
    <citation type="submission" date="2020-06" db="EMBL/GenBank/DDBJ databases">
        <title>WGS assembly of Ceratodon purpureus strain R40.</title>
        <authorList>
            <person name="Carey S.B."/>
            <person name="Jenkins J."/>
            <person name="Shu S."/>
            <person name="Lovell J.T."/>
            <person name="Sreedasyam A."/>
            <person name="Maumus F."/>
            <person name="Tiley G.P."/>
            <person name="Fernandez-Pozo N."/>
            <person name="Barry K."/>
            <person name="Chen C."/>
            <person name="Wang M."/>
            <person name="Lipzen A."/>
            <person name="Daum C."/>
            <person name="Saski C.A."/>
            <person name="Payton A.C."/>
            <person name="Mcbreen J.C."/>
            <person name="Conrad R.E."/>
            <person name="Kollar L.M."/>
            <person name="Olsson S."/>
            <person name="Huttunen S."/>
            <person name="Landis J.B."/>
            <person name="Wickett N.J."/>
            <person name="Johnson M.G."/>
            <person name="Rensing S.A."/>
            <person name="Grimwood J."/>
            <person name="Schmutz J."/>
            <person name="Mcdaniel S.F."/>
        </authorList>
    </citation>
    <scope>NUCLEOTIDE SEQUENCE</scope>
    <source>
        <strain evidence="1">R40</strain>
    </source>
</reference>
<accession>A0A8T0G7R6</accession>
<keyword evidence="2" id="KW-1185">Reference proteome</keyword>
<gene>
    <name evidence="1" type="ORF">KC19_12G158800</name>
</gene>
<sequence>MKNIVSAFWARCIVFELSTFEILGGVFWSDSGATLVQPEFLVQEGFYRTRLHEGFRFFSQVLTKP</sequence>
<dbReference type="EMBL" id="CM026433">
    <property type="protein sequence ID" value="KAG0555293.1"/>
    <property type="molecule type" value="Genomic_DNA"/>
</dbReference>
<name>A0A8T0G7R6_CERPU</name>